<evidence type="ECO:0000256" key="6">
    <source>
        <dbReference type="ARBA" id="ARBA00023136"/>
    </source>
</evidence>
<keyword evidence="4 7" id="KW-0812">Transmembrane</keyword>
<proteinExistence type="inferred from homology"/>
<feature type="transmembrane region" description="Helical" evidence="7">
    <location>
        <begin position="127"/>
        <end position="147"/>
    </location>
</feature>
<feature type="transmembrane region" description="Helical" evidence="7">
    <location>
        <begin position="281"/>
        <end position="301"/>
    </location>
</feature>
<accession>A0A7X2V581</accession>
<dbReference type="Gene3D" id="1.10.3720.10">
    <property type="entry name" value="MetI-like"/>
    <property type="match status" value="1"/>
</dbReference>
<evidence type="ECO:0000259" key="8">
    <source>
        <dbReference type="PROSITE" id="PS50928"/>
    </source>
</evidence>
<evidence type="ECO:0000313" key="10">
    <source>
        <dbReference type="Proteomes" id="UP000434639"/>
    </source>
</evidence>
<dbReference type="Pfam" id="PF00528">
    <property type="entry name" value="BPD_transp_1"/>
    <property type="match status" value="1"/>
</dbReference>
<comment type="subcellular location">
    <subcellularLocation>
        <location evidence="1 7">Cell membrane</location>
        <topology evidence="1 7">Multi-pass membrane protein</topology>
    </subcellularLocation>
</comment>
<dbReference type="PANTHER" id="PTHR30193">
    <property type="entry name" value="ABC TRANSPORTER PERMEASE PROTEIN"/>
    <property type="match status" value="1"/>
</dbReference>
<dbReference type="Proteomes" id="UP000434639">
    <property type="component" value="Unassembled WGS sequence"/>
</dbReference>
<evidence type="ECO:0000256" key="5">
    <source>
        <dbReference type="ARBA" id="ARBA00022989"/>
    </source>
</evidence>
<dbReference type="InterPro" id="IPR000515">
    <property type="entry name" value="MetI-like"/>
</dbReference>
<dbReference type="GO" id="GO:0055085">
    <property type="term" value="P:transmembrane transport"/>
    <property type="evidence" value="ECO:0007669"/>
    <property type="project" value="InterPro"/>
</dbReference>
<dbReference type="PANTHER" id="PTHR30193:SF44">
    <property type="entry name" value="LACTOSE TRANSPORT SYSTEM PERMEASE PROTEIN LACF"/>
    <property type="match status" value="1"/>
</dbReference>
<reference evidence="9 10" key="1">
    <citation type="journal article" date="2017" name="Int. J. Syst. Evol. Microbiol.">
        <title>Bacillus mangrovi sp. nov., isolated from a sediment sample from a mangrove forest.</title>
        <authorList>
            <person name="Gupta V."/>
            <person name="Singh P.K."/>
            <person name="Korpole S."/>
            <person name="Tanuku N.R.S."/>
            <person name="Pinnaka A.K."/>
        </authorList>
    </citation>
    <scope>NUCLEOTIDE SEQUENCE [LARGE SCALE GENOMIC DNA]</scope>
    <source>
        <strain evidence="9 10">KCTC 33872</strain>
    </source>
</reference>
<keyword evidence="2 7" id="KW-0813">Transport</keyword>
<evidence type="ECO:0000256" key="1">
    <source>
        <dbReference type="ARBA" id="ARBA00004651"/>
    </source>
</evidence>
<evidence type="ECO:0000256" key="3">
    <source>
        <dbReference type="ARBA" id="ARBA00022475"/>
    </source>
</evidence>
<evidence type="ECO:0000256" key="4">
    <source>
        <dbReference type="ARBA" id="ARBA00022692"/>
    </source>
</evidence>
<dbReference type="RefSeq" id="WP_155112446.1">
    <property type="nucleotide sequence ID" value="NZ_WMIB01000009.1"/>
</dbReference>
<feature type="domain" description="ABC transmembrane type-1" evidence="8">
    <location>
        <begin position="90"/>
        <end position="302"/>
    </location>
</feature>
<comment type="similarity">
    <text evidence="7">Belongs to the binding-protein-dependent transport system permease family.</text>
</comment>
<evidence type="ECO:0000313" key="9">
    <source>
        <dbReference type="EMBL" id="MTH53926.1"/>
    </source>
</evidence>
<protein>
    <submittedName>
        <fullName evidence="9">ABC transporter permease subunit</fullName>
    </submittedName>
</protein>
<comment type="caution">
    <text evidence="9">The sequence shown here is derived from an EMBL/GenBank/DDBJ whole genome shotgun (WGS) entry which is preliminary data.</text>
</comment>
<feature type="transmembrane region" description="Helical" evidence="7">
    <location>
        <begin position="230"/>
        <end position="250"/>
    </location>
</feature>
<sequence length="315" mass="34873">MNKEPAILQNIQTKAEPVPRKKRRWGMKLLTPWLFLLPAILILGIFLVLPILEAFKWSFLDYKIIADTGEFVGLENFKEIFTDDNFWLALINTLVFLAIVLPMNIFLPMVLAVLVNQKIKGVGIFRILYYLPVITPMVVAALMWKMLYSQSGLISKFLVSLGVFDSPTNLLVQSSTALAAVAAITVWKGLGYYMIIYLAGLQSIPKDVYESASIDGASLFQQFRHITVPMLVPSVTLVSVMTIIAGMKVFEEIALTTNGGPSGATTTLVMYIYDKFKSLDVSIASAAGLILLLLAIAASLLQMKLTSKREDDLRA</sequence>
<keyword evidence="5 7" id="KW-1133">Transmembrane helix</keyword>
<dbReference type="GO" id="GO:0005886">
    <property type="term" value="C:plasma membrane"/>
    <property type="evidence" value="ECO:0007669"/>
    <property type="project" value="UniProtKB-SubCell"/>
</dbReference>
<dbReference type="OrthoDB" id="9788108at2"/>
<feature type="transmembrane region" description="Helical" evidence="7">
    <location>
        <begin position="177"/>
        <end position="199"/>
    </location>
</feature>
<gene>
    <name evidence="9" type="ORF">GKZ89_10965</name>
</gene>
<keyword evidence="10" id="KW-1185">Reference proteome</keyword>
<dbReference type="PROSITE" id="PS50928">
    <property type="entry name" value="ABC_TM1"/>
    <property type="match status" value="1"/>
</dbReference>
<keyword evidence="3" id="KW-1003">Cell membrane</keyword>
<dbReference type="AlphaFoldDB" id="A0A7X2V581"/>
<evidence type="ECO:0000256" key="2">
    <source>
        <dbReference type="ARBA" id="ARBA00022448"/>
    </source>
</evidence>
<name>A0A7X2V581_9BACI</name>
<organism evidence="9 10">
    <name type="scientific">Metabacillus mangrovi</name>
    <dbReference type="NCBI Taxonomy" id="1491830"/>
    <lineage>
        <taxon>Bacteria</taxon>
        <taxon>Bacillati</taxon>
        <taxon>Bacillota</taxon>
        <taxon>Bacilli</taxon>
        <taxon>Bacillales</taxon>
        <taxon>Bacillaceae</taxon>
        <taxon>Metabacillus</taxon>
    </lineage>
</organism>
<dbReference type="InterPro" id="IPR035906">
    <property type="entry name" value="MetI-like_sf"/>
</dbReference>
<dbReference type="InterPro" id="IPR051393">
    <property type="entry name" value="ABC_transporter_permease"/>
</dbReference>
<feature type="transmembrane region" description="Helical" evidence="7">
    <location>
        <begin position="30"/>
        <end position="52"/>
    </location>
</feature>
<dbReference type="EMBL" id="WMIB01000009">
    <property type="protein sequence ID" value="MTH53926.1"/>
    <property type="molecule type" value="Genomic_DNA"/>
</dbReference>
<feature type="transmembrane region" description="Helical" evidence="7">
    <location>
        <begin position="86"/>
        <end position="115"/>
    </location>
</feature>
<keyword evidence="6 7" id="KW-0472">Membrane</keyword>
<dbReference type="SUPFAM" id="SSF161098">
    <property type="entry name" value="MetI-like"/>
    <property type="match status" value="1"/>
</dbReference>
<evidence type="ECO:0000256" key="7">
    <source>
        <dbReference type="RuleBase" id="RU363032"/>
    </source>
</evidence>
<dbReference type="CDD" id="cd06261">
    <property type="entry name" value="TM_PBP2"/>
    <property type="match status" value="1"/>
</dbReference>